<gene>
    <name evidence="1" type="ORF">NUW54_g1954</name>
</gene>
<comment type="caution">
    <text evidence="1">The sequence shown here is derived from an EMBL/GenBank/DDBJ whole genome shotgun (WGS) entry which is preliminary data.</text>
</comment>
<name>A0ACC1Q810_9APHY</name>
<keyword evidence="2" id="KW-1185">Reference proteome</keyword>
<accession>A0ACC1Q810</accession>
<protein>
    <submittedName>
        <fullName evidence="1">Uncharacterized protein</fullName>
    </submittedName>
</protein>
<dbReference type="EMBL" id="JANSHE010000346">
    <property type="protein sequence ID" value="KAJ3012151.1"/>
    <property type="molecule type" value="Genomic_DNA"/>
</dbReference>
<dbReference type="Proteomes" id="UP001144978">
    <property type="component" value="Unassembled WGS sequence"/>
</dbReference>
<evidence type="ECO:0000313" key="1">
    <source>
        <dbReference type="EMBL" id="KAJ3012151.1"/>
    </source>
</evidence>
<reference evidence="1" key="1">
    <citation type="submission" date="2022-08" db="EMBL/GenBank/DDBJ databases">
        <title>Genome Sequence of Pycnoporus sanguineus.</title>
        <authorList>
            <person name="Buettner E."/>
        </authorList>
    </citation>
    <scope>NUCLEOTIDE SEQUENCE</scope>
    <source>
        <strain evidence="1">CG-C14</strain>
    </source>
</reference>
<organism evidence="1 2">
    <name type="scientific">Trametes sanguinea</name>
    <dbReference type="NCBI Taxonomy" id="158606"/>
    <lineage>
        <taxon>Eukaryota</taxon>
        <taxon>Fungi</taxon>
        <taxon>Dikarya</taxon>
        <taxon>Basidiomycota</taxon>
        <taxon>Agaricomycotina</taxon>
        <taxon>Agaricomycetes</taxon>
        <taxon>Polyporales</taxon>
        <taxon>Polyporaceae</taxon>
        <taxon>Trametes</taxon>
    </lineage>
</organism>
<sequence length="902" mass="100540">MDDDDSYLYGDSNAEEVAKPQVQTSALTPSDDCSISLEQTRSVSEGLVAKLEEQAAEVTNGDGSATGTADAGEEEPAENGAPGEGEGEEEDEEEESEDDDIEIIMEPQARSLDFRNQHPRPAGARSTSATFSTPQRAPPQQQLSLTTEYTPRERGSVGKQLSSTPQPSQQTAQSPLPALAATPGTTERVQEGEKEAATQEEGPDPNTLPPARAPPSHPSIDPTVTGTIDGRSILEYDLNAMAEKPWRRPGSDLSDWFNYGFDEISWEAYCYRRREMGELAAMLKSNVLNLRRRTARRPTCCPPSRSPYYGHGRRDRGPRVGLHLLRDQTKARNASATRTRSQAGSASYGNIGALGGGMDGADVTSLFLTILAFPALYPIALPCRWLVLRSAAIQRERLNVPGRRLPRIWMTTVYDRDQDPTPGFPCTTRTHICPTILADPATSRYDFDGLVPLCASLIGRVTNGLYEQHLPVNSMPKSEPLSIICPLHPHNGTCGYCSPPGERSVEQTNYHKAECLAMQLSCRVYQGMIDRGWRRSGTYCYKPDLKRSCCPQYTIKLDALQFKPTKSQRKLLNRFNRFVIHGEHQDVDHPMEGTSTGASKAAHIPGKGKGNNGHVFELTKDIHASEVGFLHDGPPAAHKLEVTLEPSSFTEEKFALYKSYQKEIHHEDDKAPSSFKRFLVQTPLIPQSIEYPSGRPSHLPEKYGSYHQLYRLDGELIAVGVIDILPHCVSSVYFMYEKKWEKFSLGKLSALREASLAREIHEARVQGMQYLYMGFYIHSCPKMRYKGDYAPSYLADPEEYTWFPLERCRSLLDQYHYACFAHPDHSLKEPSREPDPTPDLPLEILVQSQYILGLEGNKVSIAPVLMSDHWKREDAKETIALTLAAIGEELVPHVLLDLSFEM</sequence>
<evidence type="ECO:0000313" key="2">
    <source>
        <dbReference type="Proteomes" id="UP001144978"/>
    </source>
</evidence>
<proteinExistence type="predicted"/>